<feature type="transmembrane region" description="Helical" evidence="1">
    <location>
        <begin position="31"/>
        <end position="54"/>
    </location>
</feature>
<keyword evidence="1" id="KW-0472">Membrane</keyword>
<keyword evidence="3" id="KW-1185">Reference proteome</keyword>
<dbReference type="Proteomes" id="UP000295260">
    <property type="component" value="Unassembled WGS sequence"/>
</dbReference>
<gene>
    <name evidence="2" type="ORF">BC748_1755</name>
</gene>
<sequence>MGVIIFFILLISVPILWITSIYFLRKWKFLFVYFLSNLVVSGIYSSIIFCSNLSYFNNDPYGLRKIFSFLFVIGIHTTLGFIFALYHRNKTSKNGNQ</sequence>
<evidence type="ECO:0000256" key="1">
    <source>
        <dbReference type="SAM" id="Phobius"/>
    </source>
</evidence>
<keyword evidence="1" id="KW-0812">Transmembrane</keyword>
<comment type="caution">
    <text evidence="2">The sequence shown here is derived from an EMBL/GenBank/DDBJ whole genome shotgun (WGS) entry which is preliminary data.</text>
</comment>
<reference evidence="2 3" key="1">
    <citation type="submission" date="2019-03" db="EMBL/GenBank/DDBJ databases">
        <title>Genomic Encyclopedia of Archaeal and Bacterial Type Strains, Phase II (KMG-II): from individual species to whole genera.</title>
        <authorList>
            <person name="Goeker M."/>
        </authorList>
    </citation>
    <scope>NUCLEOTIDE SEQUENCE [LARGE SCALE GENOMIC DNA]</scope>
    <source>
        <strain evidence="2 3">DSM 25687</strain>
    </source>
</reference>
<accession>A0A4V3CS68</accession>
<protein>
    <submittedName>
        <fullName evidence="2">Uncharacterized protein</fullName>
    </submittedName>
</protein>
<evidence type="ECO:0000313" key="2">
    <source>
        <dbReference type="EMBL" id="TDP59502.1"/>
    </source>
</evidence>
<proteinExistence type="predicted"/>
<feature type="transmembrane region" description="Helical" evidence="1">
    <location>
        <begin position="6"/>
        <end position="24"/>
    </location>
</feature>
<keyword evidence="1" id="KW-1133">Transmembrane helix</keyword>
<feature type="transmembrane region" description="Helical" evidence="1">
    <location>
        <begin position="66"/>
        <end position="86"/>
    </location>
</feature>
<dbReference type="EMBL" id="SNXR01000013">
    <property type="protein sequence ID" value="TDP59502.1"/>
    <property type="molecule type" value="Genomic_DNA"/>
</dbReference>
<organism evidence="2 3">
    <name type="scientific">Flavobacterium dankookense</name>
    <dbReference type="NCBI Taxonomy" id="706186"/>
    <lineage>
        <taxon>Bacteria</taxon>
        <taxon>Pseudomonadati</taxon>
        <taxon>Bacteroidota</taxon>
        <taxon>Flavobacteriia</taxon>
        <taxon>Flavobacteriales</taxon>
        <taxon>Flavobacteriaceae</taxon>
        <taxon>Flavobacterium</taxon>
    </lineage>
</organism>
<dbReference type="AlphaFoldDB" id="A0A4V3CS68"/>
<evidence type="ECO:0000313" key="3">
    <source>
        <dbReference type="Proteomes" id="UP000295260"/>
    </source>
</evidence>
<name>A0A4V3CS68_9FLAO</name>